<protein>
    <submittedName>
        <fullName evidence="1">Uncharacterized protein</fullName>
    </submittedName>
</protein>
<dbReference type="HOGENOM" id="CLU_2922373_0_0_1"/>
<sequence>MSSFKISETYTMLDMYFYISRDILTNTNQYTRCIKHGQHVEVTLLFNASRPQSLITILPTI</sequence>
<dbReference type="AlphaFoldDB" id="G2YDK8"/>
<dbReference type="InParanoid" id="G2YDK8"/>
<evidence type="ECO:0000313" key="2">
    <source>
        <dbReference type="Proteomes" id="UP000008177"/>
    </source>
</evidence>
<dbReference type="EMBL" id="FQ790321">
    <property type="protein sequence ID" value="CCD49856.1"/>
    <property type="molecule type" value="Genomic_DNA"/>
</dbReference>
<name>G2YDK8_BOTF4</name>
<dbReference type="Proteomes" id="UP000008177">
    <property type="component" value="Unplaced contigs"/>
</dbReference>
<accession>G2YDK8</accession>
<proteinExistence type="predicted"/>
<organism evidence="1 2">
    <name type="scientific">Botryotinia fuckeliana (strain T4)</name>
    <name type="common">Noble rot fungus</name>
    <name type="synonym">Botrytis cinerea</name>
    <dbReference type="NCBI Taxonomy" id="999810"/>
    <lineage>
        <taxon>Eukaryota</taxon>
        <taxon>Fungi</taxon>
        <taxon>Dikarya</taxon>
        <taxon>Ascomycota</taxon>
        <taxon>Pezizomycotina</taxon>
        <taxon>Leotiomycetes</taxon>
        <taxon>Helotiales</taxon>
        <taxon>Sclerotiniaceae</taxon>
        <taxon>Botrytis</taxon>
    </lineage>
</organism>
<gene>
    <name evidence="1" type="ORF">BofuT4_uP095640.1</name>
</gene>
<reference evidence="2" key="1">
    <citation type="journal article" date="2011" name="PLoS Genet.">
        <title>Genomic analysis of the necrotrophic fungal pathogens Sclerotinia sclerotiorum and Botrytis cinerea.</title>
        <authorList>
            <person name="Amselem J."/>
            <person name="Cuomo C.A."/>
            <person name="van Kan J.A."/>
            <person name="Viaud M."/>
            <person name="Benito E.P."/>
            <person name="Couloux A."/>
            <person name="Coutinho P.M."/>
            <person name="de Vries R.P."/>
            <person name="Dyer P.S."/>
            <person name="Fillinger S."/>
            <person name="Fournier E."/>
            <person name="Gout L."/>
            <person name="Hahn M."/>
            <person name="Kohn L."/>
            <person name="Lapalu N."/>
            <person name="Plummer K.M."/>
            <person name="Pradier J.M."/>
            <person name="Quevillon E."/>
            <person name="Sharon A."/>
            <person name="Simon A."/>
            <person name="ten Have A."/>
            <person name="Tudzynski B."/>
            <person name="Tudzynski P."/>
            <person name="Wincker P."/>
            <person name="Andrew M."/>
            <person name="Anthouard V."/>
            <person name="Beever R.E."/>
            <person name="Beffa R."/>
            <person name="Benoit I."/>
            <person name="Bouzid O."/>
            <person name="Brault B."/>
            <person name="Chen Z."/>
            <person name="Choquer M."/>
            <person name="Collemare J."/>
            <person name="Cotton P."/>
            <person name="Danchin E.G."/>
            <person name="Da Silva C."/>
            <person name="Gautier A."/>
            <person name="Giraud C."/>
            <person name="Giraud T."/>
            <person name="Gonzalez C."/>
            <person name="Grossetete S."/>
            <person name="Guldener U."/>
            <person name="Henrissat B."/>
            <person name="Howlett B.J."/>
            <person name="Kodira C."/>
            <person name="Kretschmer M."/>
            <person name="Lappartient A."/>
            <person name="Leroch M."/>
            <person name="Levis C."/>
            <person name="Mauceli E."/>
            <person name="Neuveglise C."/>
            <person name="Oeser B."/>
            <person name="Pearson M."/>
            <person name="Poulain J."/>
            <person name="Poussereau N."/>
            <person name="Quesneville H."/>
            <person name="Rascle C."/>
            <person name="Schumacher J."/>
            <person name="Segurens B."/>
            <person name="Sexton A."/>
            <person name="Silva E."/>
            <person name="Sirven C."/>
            <person name="Soanes D.M."/>
            <person name="Talbot N.J."/>
            <person name="Templeton M."/>
            <person name="Yandava C."/>
            <person name="Yarden O."/>
            <person name="Zeng Q."/>
            <person name="Rollins J.A."/>
            <person name="Lebrun M.H."/>
            <person name="Dickman M."/>
        </authorList>
    </citation>
    <scope>NUCLEOTIDE SEQUENCE [LARGE SCALE GENOMIC DNA]</scope>
    <source>
        <strain evidence="2">T4</strain>
    </source>
</reference>
<evidence type="ECO:0000313" key="1">
    <source>
        <dbReference type="EMBL" id="CCD49856.1"/>
    </source>
</evidence>